<reference evidence="2" key="1">
    <citation type="journal article" date="2023" name="Front. Plant Sci.">
        <title>Chromosomal-level genome assembly of Melastoma candidum provides insights into trichome evolution.</title>
        <authorList>
            <person name="Zhong Y."/>
            <person name="Wu W."/>
            <person name="Sun C."/>
            <person name="Zou P."/>
            <person name="Liu Y."/>
            <person name="Dai S."/>
            <person name="Zhou R."/>
        </authorList>
    </citation>
    <scope>NUCLEOTIDE SEQUENCE [LARGE SCALE GENOMIC DNA]</scope>
</reference>
<evidence type="ECO:0000313" key="2">
    <source>
        <dbReference type="Proteomes" id="UP001057402"/>
    </source>
</evidence>
<evidence type="ECO:0000313" key="1">
    <source>
        <dbReference type="EMBL" id="KAI4303168.1"/>
    </source>
</evidence>
<sequence length="160" mass="17348">MGFSVVSKQLTSTVSPARLFKALVTDSHVLIPKAISGGIQSIEFLEGDGGVGSIRQTNLLDGGKLKYMKHRVDVLDVENLRCKYTLVECDVDFEKLDSVVYDLMFQAAPGGGSVCRMTTTYHGKKGCSLAGEDLKEGKLSVVSLFKAVEEYLIAHPEECA</sequence>
<organism evidence="1 2">
    <name type="scientific">Melastoma candidum</name>
    <dbReference type="NCBI Taxonomy" id="119954"/>
    <lineage>
        <taxon>Eukaryota</taxon>
        <taxon>Viridiplantae</taxon>
        <taxon>Streptophyta</taxon>
        <taxon>Embryophyta</taxon>
        <taxon>Tracheophyta</taxon>
        <taxon>Spermatophyta</taxon>
        <taxon>Magnoliopsida</taxon>
        <taxon>eudicotyledons</taxon>
        <taxon>Gunneridae</taxon>
        <taxon>Pentapetalae</taxon>
        <taxon>rosids</taxon>
        <taxon>malvids</taxon>
        <taxon>Myrtales</taxon>
        <taxon>Melastomataceae</taxon>
        <taxon>Melastomatoideae</taxon>
        <taxon>Melastomateae</taxon>
        <taxon>Melastoma</taxon>
    </lineage>
</organism>
<gene>
    <name evidence="1" type="ORF">MLD38_038830</name>
</gene>
<dbReference type="Proteomes" id="UP001057402">
    <property type="component" value="Chromosome 12"/>
</dbReference>
<comment type="caution">
    <text evidence="1">The sequence shown here is derived from an EMBL/GenBank/DDBJ whole genome shotgun (WGS) entry which is preliminary data.</text>
</comment>
<keyword evidence="2" id="KW-1185">Reference proteome</keyword>
<accession>A0ACB9L0U9</accession>
<proteinExistence type="predicted"/>
<name>A0ACB9L0U9_9MYRT</name>
<protein>
    <submittedName>
        <fullName evidence="1">Uncharacterized protein</fullName>
    </submittedName>
</protein>
<dbReference type="EMBL" id="CM042891">
    <property type="protein sequence ID" value="KAI4303168.1"/>
    <property type="molecule type" value="Genomic_DNA"/>
</dbReference>